<gene>
    <name evidence="1" type="ORF">O9H85_36150</name>
</gene>
<sequence>MVNSSDKVPSSAVAEQVLLIHKSRLSIDKENLNRRILKYKWYRLQEIPLDDLEREHGSFEHNSTDTRVADYFVQDQSAIPPIVLGCKYSSGLYEVVDGIHRAAAKRKRGEPIIQAYVPLSD</sequence>
<dbReference type="EMBL" id="JAQAGZ010000046">
    <property type="protein sequence ID" value="MCZ8517662.1"/>
    <property type="molecule type" value="Genomic_DNA"/>
</dbReference>
<accession>A0ABT4QLB9</accession>
<comment type="caution">
    <text evidence="1">The sequence shown here is derived from an EMBL/GenBank/DDBJ whole genome shotgun (WGS) entry which is preliminary data.</text>
</comment>
<dbReference type="InterPro" id="IPR036086">
    <property type="entry name" value="ParB/Sulfiredoxin_sf"/>
</dbReference>
<dbReference type="SUPFAM" id="SSF110849">
    <property type="entry name" value="ParB/Sulfiredoxin"/>
    <property type="match status" value="1"/>
</dbReference>
<reference evidence="1 2" key="1">
    <citation type="submission" date="2022-12" db="EMBL/GenBank/DDBJ databases">
        <title>Draft genome sequence of Paenibacillus sp. dW9.</title>
        <authorList>
            <person name="Choi E.-W."/>
            <person name="Kim D.-U."/>
        </authorList>
    </citation>
    <scope>NUCLEOTIDE SEQUENCE [LARGE SCALE GENOMIC DNA]</scope>
    <source>
        <strain evidence="2">dW9</strain>
    </source>
</reference>
<dbReference type="RefSeq" id="WP_269886190.1">
    <property type="nucleotide sequence ID" value="NZ_JAQAGZ010000046.1"/>
</dbReference>
<evidence type="ECO:0008006" key="3">
    <source>
        <dbReference type="Google" id="ProtNLM"/>
    </source>
</evidence>
<keyword evidence="2" id="KW-1185">Reference proteome</keyword>
<proteinExistence type="predicted"/>
<name>A0ABT4QLB9_9BACL</name>
<protein>
    <recommendedName>
        <fullName evidence="3">ParB/Sulfiredoxin domain-containing protein</fullName>
    </recommendedName>
</protein>
<dbReference type="Proteomes" id="UP001527882">
    <property type="component" value="Unassembled WGS sequence"/>
</dbReference>
<evidence type="ECO:0000313" key="2">
    <source>
        <dbReference type="Proteomes" id="UP001527882"/>
    </source>
</evidence>
<organism evidence="1 2">
    <name type="scientific">Paenibacillus gyeongsangnamensis</name>
    <dbReference type="NCBI Taxonomy" id="3388067"/>
    <lineage>
        <taxon>Bacteria</taxon>
        <taxon>Bacillati</taxon>
        <taxon>Bacillota</taxon>
        <taxon>Bacilli</taxon>
        <taxon>Bacillales</taxon>
        <taxon>Paenibacillaceae</taxon>
        <taxon>Paenibacillus</taxon>
    </lineage>
</organism>
<evidence type="ECO:0000313" key="1">
    <source>
        <dbReference type="EMBL" id="MCZ8517662.1"/>
    </source>
</evidence>